<feature type="domain" description="Helicase HerA central" evidence="1">
    <location>
        <begin position="155"/>
        <end position="334"/>
    </location>
</feature>
<keyword evidence="3" id="KW-1185">Reference proteome</keyword>
<keyword evidence="2" id="KW-0067">ATP-binding</keyword>
<dbReference type="PANTHER" id="PTHR42957:SF1">
    <property type="entry name" value="HELICASE MJ1565-RELATED"/>
    <property type="match status" value="1"/>
</dbReference>
<dbReference type="Proteomes" id="UP000564644">
    <property type="component" value="Unassembled WGS sequence"/>
</dbReference>
<sequence>MRERPDLFNLRPNRRIGLVNKVDSCRVNVSTTDERQLRRANVNGYVILHTADANARLIGRIARVVRFEADPGKNEDARGFGTVLNDVTIHALGTLKGPGGGREQAVFTRAVESLPEIGAQCFLLLGEDLAQFVALVAEGSARHGAPLSLGTYALADEPETEAWLDGNAFFQRHALIVGSTGSGKSWAVAALMEQVAELASANAILFDLHGEYEPLAKHPRVTRYRIAGPADLERPGDSALFLPYWLLGYEDMLALILDRSDENAPNQAMAFSQAVVHAKRASLSAAGMAEELDTFTIDSPVPYRLDDAVAEIAELNEQKVPGKNGPVNGPFYGRFNRFLPRLDAKRSDRRLGFLFALPEAALSSSYLDVLAEKLMRAGSAERAGVKIVDFSEVPSDILPMVIGLTARLVFQLQMWSDRRHRRPIALICEEAHLYLPHRAAADAAEARALDPFGRIAKEGRKYGVSLLVVSQRPSELNPAVASQCHNVVALRLAHSADKSAVSRLLPENQGGIEDLLATLGVGEAVVVGDACPLPSRIRLREPAYAPESPSVRFWDEWSRAANEQNLALTVRNLRRQTASRADAQA</sequence>
<dbReference type="GO" id="GO:0005524">
    <property type="term" value="F:ATP binding"/>
    <property type="evidence" value="ECO:0007669"/>
    <property type="project" value="UniProtKB-KW"/>
</dbReference>
<protein>
    <submittedName>
        <fullName evidence="2">ATP-binding protein</fullName>
    </submittedName>
</protein>
<dbReference type="InterPro" id="IPR027417">
    <property type="entry name" value="P-loop_NTPase"/>
</dbReference>
<evidence type="ECO:0000259" key="1">
    <source>
        <dbReference type="Pfam" id="PF01935"/>
    </source>
</evidence>
<accession>A0A7X0VZG6</accession>
<dbReference type="SUPFAM" id="SSF52540">
    <property type="entry name" value="P-loop containing nucleoside triphosphate hydrolases"/>
    <property type="match status" value="1"/>
</dbReference>
<evidence type="ECO:0000313" key="2">
    <source>
        <dbReference type="EMBL" id="MBB6733973.1"/>
    </source>
</evidence>
<dbReference type="InterPro" id="IPR008571">
    <property type="entry name" value="HerA-like"/>
</dbReference>
<gene>
    <name evidence="2" type="ORF">H7C18_23900</name>
</gene>
<reference evidence="2 3" key="1">
    <citation type="submission" date="2020-08" db="EMBL/GenBank/DDBJ databases">
        <title>Cohnella phylogeny.</title>
        <authorList>
            <person name="Dunlap C."/>
        </authorList>
    </citation>
    <scope>NUCLEOTIDE SEQUENCE [LARGE SCALE GENOMIC DNA]</scope>
    <source>
        <strain evidence="2 3">CBP 2801</strain>
    </source>
</reference>
<dbReference type="Gene3D" id="3.40.50.300">
    <property type="entry name" value="P-loop containing nucleotide triphosphate hydrolases"/>
    <property type="match status" value="2"/>
</dbReference>
<organism evidence="2 3">
    <name type="scientific">Cohnella zeiphila</name>
    <dbReference type="NCBI Taxonomy" id="2761120"/>
    <lineage>
        <taxon>Bacteria</taxon>
        <taxon>Bacillati</taxon>
        <taxon>Bacillota</taxon>
        <taxon>Bacilli</taxon>
        <taxon>Bacillales</taxon>
        <taxon>Paenibacillaceae</taxon>
        <taxon>Cohnella</taxon>
    </lineage>
</organism>
<proteinExistence type="predicted"/>
<evidence type="ECO:0000313" key="3">
    <source>
        <dbReference type="Proteomes" id="UP000564644"/>
    </source>
</evidence>
<keyword evidence="2" id="KW-0547">Nucleotide-binding</keyword>
<dbReference type="PANTHER" id="PTHR42957">
    <property type="entry name" value="HELICASE MJ1565-RELATED"/>
    <property type="match status" value="1"/>
</dbReference>
<dbReference type="Pfam" id="PF01935">
    <property type="entry name" value="DUF87"/>
    <property type="match status" value="1"/>
</dbReference>
<dbReference type="RefSeq" id="WP_185131621.1">
    <property type="nucleotide sequence ID" value="NZ_JACJVO010000031.1"/>
</dbReference>
<name>A0A7X0VZG6_9BACL</name>
<comment type="caution">
    <text evidence="2">The sequence shown here is derived from an EMBL/GenBank/DDBJ whole genome shotgun (WGS) entry which is preliminary data.</text>
</comment>
<dbReference type="InterPro" id="IPR002789">
    <property type="entry name" value="HerA_central"/>
</dbReference>
<dbReference type="EMBL" id="JACJVO010000031">
    <property type="protein sequence ID" value="MBB6733973.1"/>
    <property type="molecule type" value="Genomic_DNA"/>
</dbReference>
<dbReference type="AlphaFoldDB" id="A0A7X0VZG6"/>